<dbReference type="Pfam" id="PF00571">
    <property type="entry name" value="CBS"/>
    <property type="match status" value="2"/>
</dbReference>
<dbReference type="Gene3D" id="3.10.580.10">
    <property type="entry name" value="CBS-domain"/>
    <property type="match status" value="2"/>
</dbReference>
<feature type="domain" description="CBS" evidence="4">
    <location>
        <begin position="40"/>
        <end position="100"/>
    </location>
</feature>
<evidence type="ECO:0000313" key="6">
    <source>
        <dbReference type="Proteomes" id="UP000054350"/>
    </source>
</evidence>
<evidence type="ECO:0000259" key="4">
    <source>
        <dbReference type="PROSITE" id="PS51371"/>
    </source>
</evidence>
<evidence type="ECO:0000256" key="3">
    <source>
        <dbReference type="PROSITE-ProRule" id="PRU00703"/>
    </source>
</evidence>
<dbReference type="EMBL" id="GG745349">
    <property type="protein sequence ID" value="KNE66242.1"/>
    <property type="molecule type" value="Genomic_DNA"/>
</dbReference>
<dbReference type="STRING" id="578462.A0A0L0SUP9"/>
<dbReference type="InterPro" id="IPR050511">
    <property type="entry name" value="AMPK_gamma/SDS23_families"/>
</dbReference>
<accession>A0A0L0SUP9</accession>
<dbReference type="OrthoDB" id="497541at2759"/>
<dbReference type="CDD" id="cd02205">
    <property type="entry name" value="CBS_pair_SF"/>
    <property type="match status" value="1"/>
</dbReference>
<keyword evidence="6" id="KW-1185">Reference proteome</keyword>
<feature type="domain" description="CBS" evidence="4">
    <location>
        <begin position="109"/>
        <end position="169"/>
    </location>
</feature>
<dbReference type="PANTHER" id="PTHR13780:SF36">
    <property type="entry name" value="CBS DOMAIN-CONTAINING PROTEIN"/>
    <property type="match status" value="1"/>
</dbReference>
<reference evidence="5 6" key="1">
    <citation type="submission" date="2009-11" db="EMBL/GenBank/DDBJ databases">
        <title>Annotation of Allomyces macrogynus ATCC 38327.</title>
        <authorList>
            <consortium name="The Broad Institute Genome Sequencing Platform"/>
            <person name="Russ C."/>
            <person name="Cuomo C."/>
            <person name="Burger G."/>
            <person name="Gray M.W."/>
            <person name="Holland P.W.H."/>
            <person name="King N."/>
            <person name="Lang F.B.F."/>
            <person name="Roger A.J."/>
            <person name="Ruiz-Trillo I."/>
            <person name="Young S.K."/>
            <person name="Zeng Q."/>
            <person name="Gargeya S."/>
            <person name="Fitzgerald M."/>
            <person name="Haas B."/>
            <person name="Abouelleil A."/>
            <person name="Alvarado L."/>
            <person name="Arachchi H.M."/>
            <person name="Berlin A."/>
            <person name="Chapman S.B."/>
            <person name="Gearin G."/>
            <person name="Goldberg J."/>
            <person name="Griggs A."/>
            <person name="Gujja S."/>
            <person name="Hansen M."/>
            <person name="Heiman D."/>
            <person name="Howarth C."/>
            <person name="Larimer J."/>
            <person name="Lui A."/>
            <person name="MacDonald P.J.P."/>
            <person name="McCowen C."/>
            <person name="Montmayeur A."/>
            <person name="Murphy C."/>
            <person name="Neiman D."/>
            <person name="Pearson M."/>
            <person name="Priest M."/>
            <person name="Roberts A."/>
            <person name="Saif S."/>
            <person name="Shea T."/>
            <person name="Sisk P."/>
            <person name="Stolte C."/>
            <person name="Sykes S."/>
            <person name="Wortman J."/>
            <person name="Nusbaum C."/>
            <person name="Birren B."/>
        </authorList>
    </citation>
    <scope>NUCLEOTIDE SEQUENCE [LARGE SCALE GENOMIC DNA]</scope>
    <source>
        <strain evidence="5 6">ATCC 38327</strain>
    </source>
</reference>
<dbReference type="SMART" id="SM00116">
    <property type="entry name" value="CBS"/>
    <property type="match status" value="3"/>
</dbReference>
<dbReference type="InterPro" id="IPR000644">
    <property type="entry name" value="CBS_dom"/>
</dbReference>
<dbReference type="PANTHER" id="PTHR13780">
    <property type="entry name" value="AMP-ACTIVATED PROTEIN KINASE, GAMMA REGULATORY SUBUNIT"/>
    <property type="match status" value="1"/>
</dbReference>
<dbReference type="VEuPathDB" id="FungiDB:AMAG_10479"/>
<keyword evidence="1" id="KW-0677">Repeat</keyword>
<evidence type="ECO:0000256" key="1">
    <source>
        <dbReference type="ARBA" id="ARBA00022737"/>
    </source>
</evidence>
<organism evidence="5 6">
    <name type="scientific">Allomyces macrogynus (strain ATCC 38327)</name>
    <name type="common">Allomyces javanicus var. macrogynus</name>
    <dbReference type="NCBI Taxonomy" id="578462"/>
    <lineage>
        <taxon>Eukaryota</taxon>
        <taxon>Fungi</taxon>
        <taxon>Fungi incertae sedis</taxon>
        <taxon>Blastocladiomycota</taxon>
        <taxon>Blastocladiomycetes</taxon>
        <taxon>Blastocladiales</taxon>
        <taxon>Blastocladiaceae</taxon>
        <taxon>Allomyces</taxon>
    </lineage>
</organism>
<sequence>MASSSPAPASPLTPDQQAALRAAWQRTPVTAILKSHWKAGTATVVTVTSSMAVEDAFDQLVKNNINAAPIFDEERQEYIGMVTMHDLVEYVVTLVKANKSVWQELDAELGPPIIHVTAFQPVIDALQAMHTHRVSSVAIVDGTDRLLGNISASDVKHIMRHLRYGILFEPCSQFINKVKTRQMLENAGKDIVPVIQVSAHALLAQVLRLLIVTHVHRVWCTQQNPQAANFQAPISVVSMTDILRVLA</sequence>
<dbReference type="AlphaFoldDB" id="A0A0L0SUP9"/>
<gene>
    <name evidence="5" type="ORF">AMAG_10479</name>
</gene>
<reference evidence="6" key="2">
    <citation type="submission" date="2009-11" db="EMBL/GenBank/DDBJ databases">
        <title>The Genome Sequence of Allomyces macrogynus strain ATCC 38327.</title>
        <authorList>
            <consortium name="The Broad Institute Genome Sequencing Platform"/>
            <person name="Russ C."/>
            <person name="Cuomo C."/>
            <person name="Shea T."/>
            <person name="Young S.K."/>
            <person name="Zeng Q."/>
            <person name="Koehrsen M."/>
            <person name="Haas B."/>
            <person name="Borodovsky M."/>
            <person name="Guigo R."/>
            <person name="Alvarado L."/>
            <person name="Berlin A."/>
            <person name="Borenstein D."/>
            <person name="Chen Z."/>
            <person name="Engels R."/>
            <person name="Freedman E."/>
            <person name="Gellesch M."/>
            <person name="Goldberg J."/>
            <person name="Griggs A."/>
            <person name="Gujja S."/>
            <person name="Heiman D."/>
            <person name="Hepburn T."/>
            <person name="Howarth C."/>
            <person name="Jen D."/>
            <person name="Larson L."/>
            <person name="Lewis B."/>
            <person name="Mehta T."/>
            <person name="Park D."/>
            <person name="Pearson M."/>
            <person name="Roberts A."/>
            <person name="Saif S."/>
            <person name="Shenoy N."/>
            <person name="Sisk P."/>
            <person name="Stolte C."/>
            <person name="Sykes S."/>
            <person name="Walk T."/>
            <person name="White J."/>
            <person name="Yandava C."/>
            <person name="Burger G."/>
            <person name="Gray M.W."/>
            <person name="Holland P.W.H."/>
            <person name="King N."/>
            <person name="Lang F.B.F."/>
            <person name="Roger A.J."/>
            <person name="Ruiz-Trillo I."/>
            <person name="Lander E."/>
            <person name="Nusbaum C."/>
        </authorList>
    </citation>
    <scope>NUCLEOTIDE SEQUENCE [LARGE SCALE GENOMIC DNA]</scope>
    <source>
        <strain evidence="6">ATCC 38327</strain>
    </source>
</reference>
<dbReference type="PROSITE" id="PS51371">
    <property type="entry name" value="CBS"/>
    <property type="match status" value="2"/>
</dbReference>
<dbReference type="SUPFAM" id="SSF54631">
    <property type="entry name" value="CBS-domain pair"/>
    <property type="match status" value="1"/>
</dbReference>
<dbReference type="GO" id="GO:0042149">
    <property type="term" value="P:cellular response to glucose starvation"/>
    <property type="evidence" value="ECO:0007669"/>
    <property type="project" value="TreeGrafter"/>
</dbReference>
<keyword evidence="2 3" id="KW-0129">CBS domain</keyword>
<dbReference type="GO" id="GO:0004865">
    <property type="term" value="F:protein serine/threonine phosphatase inhibitor activity"/>
    <property type="evidence" value="ECO:0007669"/>
    <property type="project" value="TreeGrafter"/>
</dbReference>
<evidence type="ECO:0000256" key="2">
    <source>
        <dbReference type="ARBA" id="ARBA00023122"/>
    </source>
</evidence>
<dbReference type="eggNOG" id="KOG1764">
    <property type="taxonomic scope" value="Eukaryota"/>
</dbReference>
<evidence type="ECO:0000313" key="5">
    <source>
        <dbReference type="EMBL" id="KNE66242.1"/>
    </source>
</evidence>
<name>A0A0L0SUP9_ALLM3</name>
<proteinExistence type="predicted"/>
<dbReference type="InterPro" id="IPR046342">
    <property type="entry name" value="CBS_dom_sf"/>
</dbReference>
<protein>
    <recommendedName>
        <fullName evidence="4">CBS domain-containing protein</fullName>
    </recommendedName>
</protein>
<dbReference type="Proteomes" id="UP000054350">
    <property type="component" value="Unassembled WGS sequence"/>
</dbReference>